<proteinExistence type="predicted"/>
<sequence>MNALRVQKVLSDDGKIQLSNLPFKRGQTIEVILFLYSDHKIKSSSLSVKDLKKSRLIGMWKDRNEIQDSSLYARELRNQTQTRGGISFDSIR</sequence>
<protein>
    <submittedName>
        <fullName evidence="1">Uncharacterized protein</fullName>
    </submittedName>
</protein>
<gene>
    <name evidence="1" type="ORF">OMM_08611</name>
</gene>
<accession>A0A1V1P7I9</accession>
<reference evidence="2" key="1">
    <citation type="submission" date="2012-11" db="EMBL/GenBank/DDBJ databases">
        <authorList>
            <person name="Lucero-Rivera Y.E."/>
            <person name="Tovar-Ramirez D."/>
        </authorList>
    </citation>
    <scope>NUCLEOTIDE SEQUENCE [LARGE SCALE GENOMIC DNA]</scope>
    <source>
        <strain evidence="2">Araruama</strain>
    </source>
</reference>
<dbReference type="Proteomes" id="UP000189670">
    <property type="component" value="Unassembled WGS sequence"/>
</dbReference>
<dbReference type="AlphaFoldDB" id="A0A1V1P7I9"/>
<evidence type="ECO:0000313" key="2">
    <source>
        <dbReference type="Proteomes" id="UP000189670"/>
    </source>
</evidence>
<name>A0A1V1P7I9_9BACT</name>
<dbReference type="EMBL" id="ATBP01000381">
    <property type="protein sequence ID" value="ETR70716.1"/>
    <property type="molecule type" value="Genomic_DNA"/>
</dbReference>
<organism evidence="1 2">
    <name type="scientific">Candidatus Magnetoglobus multicellularis str. Araruama</name>
    <dbReference type="NCBI Taxonomy" id="890399"/>
    <lineage>
        <taxon>Bacteria</taxon>
        <taxon>Pseudomonadati</taxon>
        <taxon>Thermodesulfobacteriota</taxon>
        <taxon>Desulfobacteria</taxon>
        <taxon>Desulfobacterales</taxon>
        <taxon>Desulfobacteraceae</taxon>
        <taxon>Candidatus Magnetoglobus</taxon>
    </lineage>
</organism>
<comment type="caution">
    <text evidence="1">The sequence shown here is derived from an EMBL/GenBank/DDBJ whole genome shotgun (WGS) entry which is preliminary data.</text>
</comment>
<evidence type="ECO:0000313" key="1">
    <source>
        <dbReference type="EMBL" id="ETR70716.1"/>
    </source>
</evidence>